<evidence type="ECO:0000256" key="1">
    <source>
        <dbReference type="SAM" id="SignalP"/>
    </source>
</evidence>
<protein>
    <submittedName>
        <fullName evidence="3">Probable polygalacturonase</fullName>
    </submittedName>
</protein>
<dbReference type="PANTHER" id="PTHR31339">
    <property type="entry name" value="PECTIN LYASE-RELATED"/>
    <property type="match status" value="1"/>
</dbReference>
<dbReference type="SUPFAM" id="SSF51126">
    <property type="entry name" value="Pectin lyase-like"/>
    <property type="match status" value="1"/>
</dbReference>
<feature type="signal peptide" evidence="1">
    <location>
        <begin position="1"/>
        <end position="27"/>
    </location>
</feature>
<evidence type="ECO:0000313" key="3">
    <source>
        <dbReference type="RefSeq" id="XP_048139656.1"/>
    </source>
</evidence>
<gene>
    <name evidence="3" type="primary">LOC125316183</name>
</gene>
<dbReference type="GeneID" id="125316183"/>
<keyword evidence="1" id="KW-0732">Signal</keyword>
<dbReference type="RefSeq" id="XP_048139656.1">
    <property type="nucleotide sequence ID" value="XM_048283699.1"/>
</dbReference>
<evidence type="ECO:0000313" key="2">
    <source>
        <dbReference type="Proteomes" id="UP000827889"/>
    </source>
</evidence>
<dbReference type="PANTHER" id="PTHR31339:SF3">
    <property type="entry name" value="PECTIN LYASE-LIKE SUPERFAMILY PROTEIN"/>
    <property type="match status" value="1"/>
</dbReference>
<accession>A0ABM3HSU1</accession>
<dbReference type="InterPro" id="IPR012334">
    <property type="entry name" value="Pectin_lyas_fold"/>
</dbReference>
<feature type="chain" id="PRO_5047317170" evidence="1">
    <location>
        <begin position="28"/>
        <end position="149"/>
    </location>
</feature>
<sequence length="149" mass="16018">MGMLRSSAPAVVPLVAVAMLLAGFSVAMEEEVVTCSGMVMMSGCVDGISIMDFSSVGEGRTPNTKVFGEAVYQIRHLHRLGGMLLYVPSGVHLTESFNLTSHMTLYLAKRTVIKANRVNSTLRYEREATERSAPLGRGGDGCWVGCQTS</sequence>
<organism evidence="2 3">
    <name type="scientific">Rhodamnia argentea</name>
    <dbReference type="NCBI Taxonomy" id="178133"/>
    <lineage>
        <taxon>Eukaryota</taxon>
        <taxon>Viridiplantae</taxon>
        <taxon>Streptophyta</taxon>
        <taxon>Embryophyta</taxon>
        <taxon>Tracheophyta</taxon>
        <taxon>Spermatophyta</taxon>
        <taxon>Magnoliopsida</taxon>
        <taxon>eudicotyledons</taxon>
        <taxon>Gunneridae</taxon>
        <taxon>Pentapetalae</taxon>
        <taxon>rosids</taxon>
        <taxon>malvids</taxon>
        <taxon>Myrtales</taxon>
        <taxon>Myrtaceae</taxon>
        <taxon>Myrtoideae</taxon>
        <taxon>Myrteae</taxon>
        <taxon>Australasian group</taxon>
        <taxon>Rhodamnia</taxon>
    </lineage>
</organism>
<dbReference type="InterPro" id="IPR011050">
    <property type="entry name" value="Pectin_lyase_fold/virulence"/>
</dbReference>
<proteinExistence type="predicted"/>
<keyword evidence="2" id="KW-1185">Reference proteome</keyword>
<dbReference type="Proteomes" id="UP000827889">
    <property type="component" value="Chromosome 8"/>
</dbReference>
<dbReference type="InterPro" id="IPR051801">
    <property type="entry name" value="GH28_Enzymes"/>
</dbReference>
<reference evidence="3" key="1">
    <citation type="submission" date="2025-08" db="UniProtKB">
        <authorList>
            <consortium name="RefSeq"/>
        </authorList>
    </citation>
    <scope>IDENTIFICATION</scope>
    <source>
        <tissue evidence="3">Leaf</tissue>
    </source>
</reference>
<name>A0ABM3HSU1_9MYRT</name>
<dbReference type="Gene3D" id="2.160.20.10">
    <property type="entry name" value="Single-stranded right-handed beta-helix, Pectin lyase-like"/>
    <property type="match status" value="1"/>
</dbReference>